<dbReference type="EMBL" id="JACGWJ010000030">
    <property type="protein sequence ID" value="KAL0301807.1"/>
    <property type="molecule type" value="Genomic_DNA"/>
</dbReference>
<feature type="region of interest" description="Disordered" evidence="1">
    <location>
        <begin position="185"/>
        <end position="216"/>
    </location>
</feature>
<comment type="caution">
    <text evidence="2">The sequence shown here is derived from an EMBL/GenBank/DDBJ whole genome shotgun (WGS) entry which is preliminary data.</text>
</comment>
<evidence type="ECO:0000256" key="1">
    <source>
        <dbReference type="SAM" id="MobiDB-lite"/>
    </source>
</evidence>
<organism evidence="2">
    <name type="scientific">Sesamum radiatum</name>
    <name type="common">Black benniseed</name>
    <dbReference type="NCBI Taxonomy" id="300843"/>
    <lineage>
        <taxon>Eukaryota</taxon>
        <taxon>Viridiplantae</taxon>
        <taxon>Streptophyta</taxon>
        <taxon>Embryophyta</taxon>
        <taxon>Tracheophyta</taxon>
        <taxon>Spermatophyta</taxon>
        <taxon>Magnoliopsida</taxon>
        <taxon>eudicotyledons</taxon>
        <taxon>Gunneridae</taxon>
        <taxon>Pentapetalae</taxon>
        <taxon>asterids</taxon>
        <taxon>lamiids</taxon>
        <taxon>Lamiales</taxon>
        <taxon>Pedaliaceae</taxon>
        <taxon>Sesamum</taxon>
    </lineage>
</organism>
<sequence length="402" mass="44032">MSKRGRSSTKTSPFCPTILAKVFPARVKVSNVFEYDETGDSKEHLDKLYAKNDWYDLVKSPTIRFSWGFLSGAINVRHVFIKFALEEDYTKLWIKSICIAHLLGTPLQTDISTATLVRPSVLRVCIEINLLESLQTEIGLGLGTEVFIQPVIYERLLKYCGTCKNLEHTEDECYKKLKSRAPVWPVERDDQRASEQADLRDVDERPGASSSGAKGTEVELHDMVLRAGMPDPIHGEAVDGGTEKNIPISQSTSDVCQGVEDVATCSLELVVPEELLSQDGSPGGRPLGDEPGAHSVSLDRGNAVSPSHRIVTKKSNEWTKSLFVIAVDAKCDTVERRALWDDLRAVSVGVSPWIVGDDFNTILSPNERSGGSASSGIAMFDFHDAIVDSALVDAGYVGSPYT</sequence>
<dbReference type="AlphaFoldDB" id="A0AAW2K6I5"/>
<dbReference type="PANTHER" id="PTHR31286">
    <property type="entry name" value="GLYCINE-RICH CELL WALL STRUCTURAL PROTEIN 1.8-LIKE"/>
    <property type="match status" value="1"/>
</dbReference>
<feature type="compositionally biased region" description="Basic and acidic residues" evidence="1">
    <location>
        <begin position="186"/>
        <end position="206"/>
    </location>
</feature>
<name>A0AAW2K6I5_SESRA</name>
<gene>
    <name evidence="2" type="ORF">Sradi_6457500</name>
</gene>
<feature type="region of interest" description="Disordered" evidence="1">
    <location>
        <begin position="276"/>
        <end position="307"/>
    </location>
</feature>
<evidence type="ECO:0008006" key="3">
    <source>
        <dbReference type="Google" id="ProtNLM"/>
    </source>
</evidence>
<reference evidence="2" key="1">
    <citation type="submission" date="2020-06" db="EMBL/GenBank/DDBJ databases">
        <authorList>
            <person name="Li T."/>
            <person name="Hu X."/>
            <person name="Zhang T."/>
            <person name="Song X."/>
            <person name="Zhang H."/>
            <person name="Dai N."/>
            <person name="Sheng W."/>
            <person name="Hou X."/>
            <person name="Wei L."/>
        </authorList>
    </citation>
    <scope>NUCLEOTIDE SEQUENCE</scope>
    <source>
        <strain evidence="2">G02</strain>
        <tissue evidence="2">Leaf</tissue>
    </source>
</reference>
<proteinExistence type="predicted"/>
<protein>
    <recommendedName>
        <fullName evidence="3">DUF4283 domain-containing protein</fullName>
    </recommendedName>
</protein>
<dbReference type="PANTHER" id="PTHR31286:SF180">
    <property type="entry name" value="OS10G0362600 PROTEIN"/>
    <property type="match status" value="1"/>
</dbReference>
<accession>A0AAW2K6I5</accession>
<reference evidence="2" key="2">
    <citation type="journal article" date="2024" name="Plant">
        <title>Genomic evolution and insights into agronomic trait innovations of Sesamum species.</title>
        <authorList>
            <person name="Miao H."/>
            <person name="Wang L."/>
            <person name="Qu L."/>
            <person name="Liu H."/>
            <person name="Sun Y."/>
            <person name="Le M."/>
            <person name="Wang Q."/>
            <person name="Wei S."/>
            <person name="Zheng Y."/>
            <person name="Lin W."/>
            <person name="Duan Y."/>
            <person name="Cao H."/>
            <person name="Xiong S."/>
            <person name="Wang X."/>
            <person name="Wei L."/>
            <person name="Li C."/>
            <person name="Ma Q."/>
            <person name="Ju M."/>
            <person name="Zhao R."/>
            <person name="Li G."/>
            <person name="Mu C."/>
            <person name="Tian Q."/>
            <person name="Mei H."/>
            <person name="Zhang T."/>
            <person name="Gao T."/>
            <person name="Zhang H."/>
        </authorList>
    </citation>
    <scope>NUCLEOTIDE SEQUENCE</scope>
    <source>
        <strain evidence="2">G02</strain>
    </source>
</reference>
<dbReference type="InterPro" id="IPR040256">
    <property type="entry name" value="At4g02000-like"/>
</dbReference>
<evidence type="ECO:0000313" key="2">
    <source>
        <dbReference type="EMBL" id="KAL0301807.1"/>
    </source>
</evidence>